<dbReference type="InterPro" id="IPR001482">
    <property type="entry name" value="T2SS/T4SS_dom"/>
</dbReference>
<dbReference type="PROSITE" id="PS00662">
    <property type="entry name" value="T2SP_E"/>
    <property type="match status" value="1"/>
</dbReference>
<organism evidence="5 6">
    <name type="scientific">Alkalihalophilus pseudofirmus</name>
    <name type="common">Bacillus pseudofirmus</name>
    <dbReference type="NCBI Taxonomy" id="79885"/>
    <lineage>
        <taxon>Bacteria</taxon>
        <taxon>Bacillati</taxon>
        <taxon>Bacillota</taxon>
        <taxon>Bacilli</taxon>
        <taxon>Bacillales</taxon>
        <taxon>Bacillaceae</taxon>
        <taxon>Alkalihalophilus</taxon>
    </lineage>
</organism>
<evidence type="ECO:0000256" key="2">
    <source>
        <dbReference type="ARBA" id="ARBA00022741"/>
    </source>
</evidence>
<dbReference type="GO" id="GO:0005886">
    <property type="term" value="C:plasma membrane"/>
    <property type="evidence" value="ECO:0007669"/>
    <property type="project" value="TreeGrafter"/>
</dbReference>
<dbReference type="GO" id="GO:0005524">
    <property type="term" value="F:ATP binding"/>
    <property type="evidence" value="ECO:0007669"/>
    <property type="project" value="UniProtKB-KW"/>
</dbReference>
<comment type="similarity">
    <text evidence="1">Belongs to the GSP E family.</text>
</comment>
<dbReference type="RefSeq" id="WP_323466723.1">
    <property type="nucleotide sequence ID" value="NZ_CP144224.1"/>
</dbReference>
<gene>
    <name evidence="5" type="primary">comGA</name>
    <name evidence="5" type="ORF">RYX45_10420</name>
</gene>
<evidence type="ECO:0000313" key="5">
    <source>
        <dbReference type="EMBL" id="MDV2885592.1"/>
    </source>
</evidence>
<dbReference type="AlphaFoldDB" id="A0AAJ2NNG0"/>
<dbReference type="InterPro" id="IPR027417">
    <property type="entry name" value="P-loop_NTPase"/>
</dbReference>
<dbReference type="NCBIfam" id="NF041000">
    <property type="entry name" value="ATPase_ComGA"/>
    <property type="match status" value="1"/>
</dbReference>
<dbReference type="EMBL" id="JAWJAY010000002">
    <property type="protein sequence ID" value="MDV2885592.1"/>
    <property type="molecule type" value="Genomic_DNA"/>
</dbReference>
<protein>
    <submittedName>
        <fullName evidence="5">Competence type IV pilus ATPase ComGA</fullName>
    </submittedName>
</protein>
<dbReference type="Gene3D" id="3.30.450.90">
    <property type="match status" value="1"/>
</dbReference>
<dbReference type="InterPro" id="IPR047667">
    <property type="entry name" value="ATPase_ComGA"/>
</dbReference>
<dbReference type="PANTHER" id="PTHR30258">
    <property type="entry name" value="TYPE II SECRETION SYSTEM PROTEIN GSPE-RELATED"/>
    <property type="match status" value="1"/>
</dbReference>
<dbReference type="PANTHER" id="PTHR30258:SF2">
    <property type="entry name" value="COMG OPERON PROTEIN 1"/>
    <property type="match status" value="1"/>
</dbReference>
<dbReference type="GO" id="GO:0016887">
    <property type="term" value="F:ATP hydrolysis activity"/>
    <property type="evidence" value="ECO:0007669"/>
    <property type="project" value="TreeGrafter"/>
</dbReference>
<accession>A0AAJ2NNG0</accession>
<evidence type="ECO:0000313" key="6">
    <source>
        <dbReference type="Proteomes" id="UP001285636"/>
    </source>
</evidence>
<reference evidence="5" key="1">
    <citation type="submission" date="2023-10" db="EMBL/GenBank/DDBJ databases">
        <title>Screening of Alkalihalophilus pseudofirmusBZ-TG-HK211 and Its Alleviation of Salt Stress on Rapeseed Growth.</title>
        <authorList>
            <person name="Zhao B."/>
            <person name="Guo T."/>
        </authorList>
    </citation>
    <scope>NUCLEOTIDE SEQUENCE</scope>
    <source>
        <strain evidence="5">BZ-TG-HK211</strain>
    </source>
</reference>
<proteinExistence type="inferred from homology"/>
<dbReference type="SUPFAM" id="SSF52540">
    <property type="entry name" value="P-loop containing nucleoside triphosphate hydrolases"/>
    <property type="match status" value="1"/>
</dbReference>
<dbReference type="Gene3D" id="3.40.50.300">
    <property type="entry name" value="P-loop containing nucleotide triphosphate hydrolases"/>
    <property type="match status" value="1"/>
</dbReference>
<evidence type="ECO:0000256" key="1">
    <source>
        <dbReference type="ARBA" id="ARBA00006611"/>
    </source>
</evidence>
<name>A0AAJ2NNG0_ALKPS</name>
<evidence type="ECO:0000259" key="4">
    <source>
        <dbReference type="PROSITE" id="PS00662"/>
    </source>
</evidence>
<keyword evidence="3" id="KW-0067">ATP-binding</keyword>
<dbReference type="Pfam" id="PF00437">
    <property type="entry name" value="T2SSE"/>
    <property type="match status" value="1"/>
</dbReference>
<keyword evidence="2" id="KW-0547">Nucleotide-binding</keyword>
<sequence length="344" mass="39096">MYDVEKISMSMFEEAVSVHATDIHLVPLEREWLIQFRMNGTLYDYKSIPLLLGERVLGHLKYHCGMDIGERRFPQSNAMTIVVKKEKIDLRLSTLPTRSKESLAVRLLPQKRKKELIHLPILSSNVQQLQYITTLRQGLCLISGPTGSGKTTTLYACLEEILYTSSKKIITIEDPVERTLDYLVQIETNDKAGITFDIGLKAALRHDPDIIMIGEIRDEKTAKLAIRAALTGHLVFATVHANNNYSAVLRLLEFGVSKQDVCEGLQAVICQCLVNRQSKVRMEVESFNHMPIYNRGSLYTFDHNEQIREMVNKGLTRETNTLENQLRKAWALGYTNECERGGKG</sequence>
<feature type="domain" description="Bacterial type II secretion system protein E" evidence="4">
    <location>
        <begin position="204"/>
        <end position="218"/>
    </location>
</feature>
<dbReference type="Proteomes" id="UP001285636">
    <property type="component" value="Unassembled WGS sequence"/>
</dbReference>
<evidence type="ECO:0000256" key="3">
    <source>
        <dbReference type="ARBA" id="ARBA00022840"/>
    </source>
</evidence>
<dbReference type="CDD" id="cd01129">
    <property type="entry name" value="PulE-GspE-like"/>
    <property type="match status" value="1"/>
</dbReference>
<comment type="caution">
    <text evidence="5">The sequence shown here is derived from an EMBL/GenBank/DDBJ whole genome shotgun (WGS) entry which is preliminary data.</text>
</comment>